<gene>
    <name evidence="1" type="ORF">S06H3_55800</name>
</gene>
<evidence type="ECO:0000313" key="1">
    <source>
        <dbReference type="EMBL" id="GAI47895.1"/>
    </source>
</evidence>
<name>X1QA27_9ZZZZ</name>
<organism evidence="1">
    <name type="scientific">marine sediment metagenome</name>
    <dbReference type="NCBI Taxonomy" id="412755"/>
    <lineage>
        <taxon>unclassified sequences</taxon>
        <taxon>metagenomes</taxon>
        <taxon>ecological metagenomes</taxon>
    </lineage>
</organism>
<sequence>MTQEKEFKLEPVDILININKGKDPFSVVKRGALGNPYEHVLMYMGRLGIERGGYISSYGLTVPMLFESNGRGVVLQSLSNRYGQEVVVMRLKSEHDRRRAPHVLDEAIKLASDTQAYYDYLCIVKYAIPRLICEKLGIPMPLKY</sequence>
<comment type="caution">
    <text evidence="1">The sequence shown here is derived from an EMBL/GenBank/DDBJ whole genome shotgun (WGS) entry which is preliminary data.</text>
</comment>
<dbReference type="Gene3D" id="3.90.1720.10">
    <property type="entry name" value="endopeptidase domain like (from Nostoc punctiforme)"/>
    <property type="match status" value="1"/>
</dbReference>
<reference evidence="1" key="1">
    <citation type="journal article" date="2014" name="Front. Microbiol.">
        <title>High frequency of phylogenetically diverse reductive dehalogenase-homologous genes in deep subseafloor sedimentary metagenomes.</title>
        <authorList>
            <person name="Kawai M."/>
            <person name="Futagami T."/>
            <person name="Toyoda A."/>
            <person name="Takaki Y."/>
            <person name="Nishi S."/>
            <person name="Hori S."/>
            <person name="Arai W."/>
            <person name="Tsubouchi T."/>
            <person name="Morono Y."/>
            <person name="Uchiyama I."/>
            <person name="Ito T."/>
            <person name="Fujiyama A."/>
            <person name="Inagaki F."/>
            <person name="Takami H."/>
        </authorList>
    </citation>
    <scope>NUCLEOTIDE SEQUENCE</scope>
    <source>
        <strain evidence="1">Expedition CK06-06</strain>
    </source>
</reference>
<accession>X1QA27</accession>
<proteinExistence type="predicted"/>
<dbReference type="EMBL" id="BARV01035812">
    <property type="protein sequence ID" value="GAI47895.1"/>
    <property type="molecule type" value="Genomic_DNA"/>
</dbReference>
<feature type="non-terminal residue" evidence="1">
    <location>
        <position position="144"/>
    </location>
</feature>
<protein>
    <submittedName>
        <fullName evidence="1">Uncharacterized protein</fullName>
    </submittedName>
</protein>
<dbReference type="AlphaFoldDB" id="X1QA27"/>